<dbReference type="InterPro" id="IPR015943">
    <property type="entry name" value="WD40/YVTN_repeat-like_dom_sf"/>
</dbReference>
<dbReference type="RefSeq" id="WP_053235563.1">
    <property type="nucleotide sequence ID" value="NZ_CP011125.1"/>
</dbReference>
<dbReference type="InterPro" id="IPR018391">
    <property type="entry name" value="PQQ_b-propeller_rpt"/>
</dbReference>
<keyword evidence="5" id="KW-1185">Reference proteome</keyword>
<feature type="domain" description="Pyrrolo-quinoline quinone repeat" evidence="3">
    <location>
        <begin position="321"/>
        <end position="413"/>
    </location>
</feature>
<accession>A0A0F6YKQ6</accession>
<dbReference type="PANTHER" id="PTHR34512">
    <property type="entry name" value="CELL SURFACE PROTEIN"/>
    <property type="match status" value="1"/>
</dbReference>
<dbReference type="Pfam" id="PF13360">
    <property type="entry name" value="PQQ_2"/>
    <property type="match status" value="3"/>
</dbReference>
<feature type="domain" description="Pyrrolo-quinoline quinone repeat" evidence="3">
    <location>
        <begin position="87"/>
        <end position="236"/>
    </location>
</feature>
<dbReference type="Gene3D" id="2.130.10.10">
    <property type="entry name" value="YVTN repeat-like/Quinoprotein amine dehydrogenase"/>
    <property type="match status" value="2"/>
</dbReference>
<dbReference type="InterPro" id="IPR002372">
    <property type="entry name" value="PQQ_rpt_dom"/>
</dbReference>
<dbReference type="PANTHER" id="PTHR34512:SF30">
    <property type="entry name" value="OUTER MEMBRANE PROTEIN ASSEMBLY FACTOR BAMB"/>
    <property type="match status" value="1"/>
</dbReference>
<proteinExistence type="predicted"/>
<keyword evidence="2" id="KW-0472">Membrane</keyword>
<sequence>MTVDRRWLAFVGMWVAAIAAMVVIYVTQERAPDPRARSADAAPVHDHQARAEGAITSAPPRPAEPGPPRQFRSDRRHTARSAFAGPASAALAWEVETGGHVSAQPVVGEDGTIYVGSHDHHLYAITRDGRVRWRRDLGGPIYSTAALADGRVYVGSDADRFFAIDATSGEIVWHLDTEDDADTGVAIAPDGTLVFGAGEDVFAVDREGTVRWRFRTGLKVFATPAIDEDGTVYVGSQDDHVYAIAPDGRMRWRFQTRDDVDGSPAIGDDGTIYAGSDDHRVYALHRDGTLRWSTDVDGDVRAPLGLGEGVVYAGVFAPHPRVVALDAASGQERWSFAITAGESGGSVSSGPLVDRDGNVYFGADDDFVYSLDPGGRLRWFFRAHGNVDGEPIITPEGLLIVGADDHRVRALRAE</sequence>
<dbReference type="OrthoDB" id="5503248at2"/>
<protein>
    <submittedName>
        <fullName evidence="4">Cell surface protein</fullName>
    </submittedName>
</protein>
<feature type="compositionally biased region" description="Basic and acidic residues" evidence="1">
    <location>
        <begin position="35"/>
        <end position="50"/>
    </location>
</feature>
<feature type="compositionally biased region" description="Pro residues" evidence="1">
    <location>
        <begin position="59"/>
        <end position="68"/>
    </location>
</feature>
<evidence type="ECO:0000313" key="5">
    <source>
        <dbReference type="Proteomes" id="UP000034883"/>
    </source>
</evidence>
<dbReference type="SUPFAM" id="SSF63829">
    <property type="entry name" value="Calcium-dependent phosphotriesterase"/>
    <property type="match status" value="1"/>
</dbReference>
<evidence type="ECO:0000259" key="3">
    <source>
        <dbReference type="Pfam" id="PF13360"/>
    </source>
</evidence>
<dbReference type="EMBL" id="CP011125">
    <property type="protein sequence ID" value="AKF08416.1"/>
    <property type="molecule type" value="Genomic_DNA"/>
</dbReference>
<name>A0A0F6YKQ6_9BACT</name>
<feature type="domain" description="Pyrrolo-quinoline quinone repeat" evidence="3">
    <location>
        <begin position="238"/>
        <end position="313"/>
    </location>
</feature>
<keyword evidence="2" id="KW-1133">Transmembrane helix</keyword>
<feature type="region of interest" description="Disordered" evidence="1">
    <location>
        <begin position="35"/>
        <end position="79"/>
    </location>
</feature>
<dbReference type="STRING" id="927083.DB32_005565"/>
<reference evidence="4 5" key="1">
    <citation type="submission" date="2015-03" db="EMBL/GenBank/DDBJ databases">
        <title>Genome assembly of Sandaracinus amylolyticus DSM 53668.</title>
        <authorList>
            <person name="Sharma G."/>
            <person name="Subramanian S."/>
        </authorList>
    </citation>
    <scope>NUCLEOTIDE SEQUENCE [LARGE SCALE GENOMIC DNA]</scope>
    <source>
        <strain evidence="4 5">DSM 53668</strain>
    </source>
</reference>
<dbReference type="AlphaFoldDB" id="A0A0F6YKQ6"/>
<dbReference type="SMART" id="SM00564">
    <property type="entry name" value="PQQ"/>
    <property type="match status" value="7"/>
</dbReference>
<dbReference type="Proteomes" id="UP000034883">
    <property type="component" value="Chromosome"/>
</dbReference>
<evidence type="ECO:0000256" key="1">
    <source>
        <dbReference type="SAM" id="MobiDB-lite"/>
    </source>
</evidence>
<keyword evidence="2" id="KW-0812">Transmembrane</keyword>
<evidence type="ECO:0000256" key="2">
    <source>
        <dbReference type="SAM" id="Phobius"/>
    </source>
</evidence>
<dbReference type="SUPFAM" id="SSF50998">
    <property type="entry name" value="Quinoprotein alcohol dehydrogenase-like"/>
    <property type="match status" value="2"/>
</dbReference>
<organism evidence="4 5">
    <name type="scientific">Sandaracinus amylolyticus</name>
    <dbReference type="NCBI Taxonomy" id="927083"/>
    <lineage>
        <taxon>Bacteria</taxon>
        <taxon>Pseudomonadati</taxon>
        <taxon>Myxococcota</taxon>
        <taxon>Polyangia</taxon>
        <taxon>Polyangiales</taxon>
        <taxon>Sandaracinaceae</taxon>
        <taxon>Sandaracinus</taxon>
    </lineage>
</organism>
<dbReference type="InterPro" id="IPR011047">
    <property type="entry name" value="Quinoprotein_ADH-like_sf"/>
</dbReference>
<feature type="transmembrane region" description="Helical" evidence="2">
    <location>
        <begin position="7"/>
        <end position="27"/>
    </location>
</feature>
<gene>
    <name evidence="4" type="ORF">DB32_005565</name>
</gene>
<dbReference type="KEGG" id="samy:DB32_005565"/>
<evidence type="ECO:0000313" key="4">
    <source>
        <dbReference type="EMBL" id="AKF08416.1"/>
    </source>
</evidence>